<accession>A0A164PZV9</accession>
<gene>
    <name evidence="1" type="ORF">SISNIDRAFT_469475</name>
</gene>
<protein>
    <submittedName>
        <fullName evidence="1">Uncharacterized protein</fullName>
    </submittedName>
</protein>
<dbReference type="Proteomes" id="UP000076722">
    <property type="component" value="Unassembled WGS sequence"/>
</dbReference>
<proteinExistence type="predicted"/>
<evidence type="ECO:0000313" key="1">
    <source>
        <dbReference type="EMBL" id="KZS89191.1"/>
    </source>
</evidence>
<dbReference type="EMBL" id="KV419429">
    <property type="protein sequence ID" value="KZS89191.1"/>
    <property type="molecule type" value="Genomic_DNA"/>
</dbReference>
<keyword evidence="2" id="KW-1185">Reference proteome</keyword>
<sequence>MPLHSFYNTSSPFRVRARLDPGVYDLYDFNKDVRKAVSALVWVMLRVLGEQGDARLDGSTRYPAAIFQRIVSFASAIDKDEWAKVQLQAYADGRGTEPPTPLFYSEVLMGVGQEWMDLHRVIKQMLFCRPVISDLINHVHTYRDDDTYAHLVGYWFSAEDWVVIAACNLVLDSMSNLYKLLANEEVTRGVTSTLLLISRTAYYVGSLHGRYRASWFAPVFFRLASLLRAWHLYTGPLDSLYASLFLHPGWGPGYLYSVWAEAGTPMATLHRRFVRIVLAQNDLDADLPNIQRVEWEILIYLRKLCGMPPYITTTKHDLWRNHEILISPGYQVSRVSLSSIDRVPRSGQGCRLETNIGCRLHSNRPTGNCDHGLRSQPPVFGLVVVARPVTFMTHCKGIPEP</sequence>
<organism evidence="1 2">
    <name type="scientific">Sistotremastrum niveocremeum HHB9708</name>
    <dbReference type="NCBI Taxonomy" id="1314777"/>
    <lineage>
        <taxon>Eukaryota</taxon>
        <taxon>Fungi</taxon>
        <taxon>Dikarya</taxon>
        <taxon>Basidiomycota</taxon>
        <taxon>Agaricomycotina</taxon>
        <taxon>Agaricomycetes</taxon>
        <taxon>Sistotremastrales</taxon>
        <taxon>Sistotremastraceae</taxon>
        <taxon>Sertulicium</taxon>
        <taxon>Sertulicium niveocremeum</taxon>
    </lineage>
</organism>
<evidence type="ECO:0000313" key="2">
    <source>
        <dbReference type="Proteomes" id="UP000076722"/>
    </source>
</evidence>
<reference evidence="1 2" key="1">
    <citation type="journal article" date="2016" name="Mol. Biol. Evol.">
        <title>Comparative Genomics of Early-Diverging Mushroom-Forming Fungi Provides Insights into the Origins of Lignocellulose Decay Capabilities.</title>
        <authorList>
            <person name="Nagy L.G."/>
            <person name="Riley R."/>
            <person name="Tritt A."/>
            <person name="Adam C."/>
            <person name="Daum C."/>
            <person name="Floudas D."/>
            <person name="Sun H."/>
            <person name="Yadav J.S."/>
            <person name="Pangilinan J."/>
            <person name="Larsson K.H."/>
            <person name="Matsuura K."/>
            <person name="Barry K."/>
            <person name="Labutti K."/>
            <person name="Kuo R."/>
            <person name="Ohm R.A."/>
            <person name="Bhattacharya S.S."/>
            <person name="Shirouzu T."/>
            <person name="Yoshinaga Y."/>
            <person name="Martin F.M."/>
            <person name="Grigoriev I.V."/>
            <person name="Hibbett D.S."/>
        </authorList>
    </citation>
    <scope>NUCLEOTIDE SEQUENCE [LARGE SCALE GENOMIC DNA]</scope>
    <source>
        <strain evidence="1 2">HHB9708</strain>
    </source>
</reference>
<name>A0A164PZV9_9AGAM</name>
<dbReference type="AlphaFoldDB" id="A0A164PZV9"/>